<evidence type="ECO:0000313" key="2">
    <source>
        <dbReference type="Proteomes" id="UP001164929"/>
    </source>
</evidence>
<sequence length="50" mass="5780">MLPTWQTASSFISTWAPTLVRNLEPIILVHHMGALPPKSSSFFYLRNFQF</sequence>
<dbReference type="AlphaFoldDB" id="A0AAD6RW37"/>
<keyword evidence="2" id="KW-1185">Reference proteome</keyword>
<accession>A0AAD6RW37</accession>
<dbReference type="Proteomes" id="UP001164929">
    <property type="component" value="Chromosome 1"/>
</dbReference>
<comment type="caution">
    <text evidence="1">The sequence shown here is derived from an EMBL/GenBank/DDBJ whole genome shotgun (WGS) entry which is preliminary data.</text>
</comment>
<gene>
    <name evidence="1" type="ORF">NC653_004348</name>
</gene>
<organism evidence="1 2">
    <name type="scientific">Populus alba x Populus x berolinensis</name>
    <dbReference type="NCBI Taxonomy" id="444605"/>
    <lineage>
        <taxon>Eukaryota</taxon>
        <taxon>Viridiplantae</taxon>
        <taxon>Streptophyta</taxon>
        <taxon>Embryophyta</taxon>
        <taxon>Tracheophyta</taxon>
        <taxon>Spermatophyta</taxon>
        <taxon>Magnoliopsida</taxon>
        <taxon>eudicotyledons</taxon>
        <taxon>Gunneridae</taxon>
        <taxon>Pentapetalae</taxon>
        <taxon>rosids</taxon>
        <taxon>fabids</taxon>
        <taxon>Malpighiales</taxon>
        <taxon>Salicaceae</taxon>
        <taxon>Saliceae</taxon>
        <taxon>Populus</taxon>
    </lineage>
</organism>
<reference evidence="1 2" key="1">
    <citation type="journal article" date="2023" name="Mol. Ecol. Resour.">
        <title>Chromosome-level genome assembly of a triploid poplar Populus alba 'Berolinensis'.</title>
        <authorList>
            <person name="Chen S."/>
            <person name="Yu Y."/>
            <person name="Wang X."/>
            <person name="Wang S."/>
            <person name="Zhang T."/>
            <person name="Zhou Y."/>
            <person name="He R."/>
            <person name="Meng N."/>
            <person name="Wang Y."/>
            <person name="Liu W."/>
            <person name="Liu Z."/>
            <person name="Liu J."/>
            <person name="Guo Q."/>
            <person name="Huang H."/>
            <person name="Sederoff R.R."/>
            <person name="Wang G."/>
            <person name="Qu G."/>
            <person name="Chen S."/>
        </authorList>
    </citation>
    <scope>NUCLEOTIDE SEQUENCE [LARGE SCALE GENOMIC DNA]</scope>
    <source>
        <strain evidence="1">SC-2020</strain>
    </source>
</reference>
<proteinExistence type="predicted"/>
<dbReference type="EMBL" id="JAQIZT010000001">
    <property type="protein sequence ID" value="KAJ7015027.1"/>
    <property type="molecule type" value="Genomic_DNA"/>
</dbReference>
<evidence type="ECO:0000313" key="1">
    <source>
        <dbReference type="EMBL" id="KAJ7015027.1"/>
    </source>
</evidence>
<name>A0AAD6RW37_9ROSI</name>
<protein>
    <submittedName>
        <fullName evidence="1">Uncharacterized protein</fullName>
    </submittedName>
</protein>